<dbReference type="InterPro" id="IPR000835">
    <property type="entry name" value="HTH_MarR-typ"/>
</dbReference>
<gene>
    <name evidence="5" type="ORF">NCTC5051_03078</name>
</gene>
<evidence type="ECO:0000256" key="2">
    <source>
        <dbReference type="ARBA" id="ARBA00023125"/>
    </source>
</evidence>
<dbReference type="EMBL" id="UGLU01000001">
    <property type="protein sequence ID" value="STU51626.1"/>
    <property type="molecule type" value="Genomic_DNA"/>
</dbReference>
<name>A0AB74GT43_KLEPN</name>
<dbReference type="CDD" id="cd00090">
    <property type="entry name" value="HTH_ARSR"/>
    <property type="match status" value="1"/>
</dbReference>
<reference evidence="5 6" key="1">
    <citation type="submission" date="2018-06" db="EMBL/GenBank/DDBJ databases">
        <authorList>
            <consortium name="Pathogen Informatics"/>
            <person name="Doyle S."/>
        </authorList>
    </citation>
    <scope>NUCLEOTIDE SEQUENCE [LARGE SCALE GENOMIC DNA]</scope>
    <source>
        <strain evidence="5 6">NCTC5051</strain>
    </source>
</reference>
<dbReference type="Pfam" id="PF12802">
    <property type="entry name" value="MarR_2"/>
    <property type="match status" value="1"/>
</dbReference>
<evidence type="ECO:0000256" key="3">
    <source>
        <dbReference type="ARBA" id="ARBA00023163"/>
    </source>
</evidence>
<dbReference type="InterPro" id="IPR036390">
    <property type="entry name" value="WH_DNA-bd_sf"/>
</dbReference>
<proteinExistence type="predicted"/>
<evidence type="ECO:0000313" key="6">
    <source>
        <dbReference type="Proteomes" id="UP000254141"/>
    </source>
</evidence>
<evidence type="ECO:0000259" key="4">
    <source>
        <dbReference type="PROSITE" id="PS50995"/>
    </source>
</evidence>
<evidence type="ECO:0000256" key="1">
    <source>
        <dbReference type="ARBA" id="ARBA00023015"/>
    </source>
</evidence>
<comment type="caution">
    <text evidence="5">The sequence shown here is derived from an EMBL/GenBank/DDBJ whole genome shotgun (WGS) entry which is preliminary data.</text>
</comment>
<dbReference type="PANTHER" id="PTHR42756:SF1">
    <property type="entry name" value="TRANSCRIPTIONAL REPRESSOR OF EMRAB OPERON"/>
    <property type="match status" value="1"/>
</dbReference>
<dbReference type="GO" id="GO:0003677">
    <property type="term" value="F:DNA binding"/>
    <property type="evidence" value="ECO:0007669"/>
    <property type="project" value="UniProtKB-KW"/>
</dbReference>
<protein>
    <submittedName>
        <fullName evidence="5">Regulatory protein MarR</fullName>
    </submittedName>
</protein>
<dbReference type="PANTHER" id="PTHR42756">
    <property type="entry name" value="TRANSCRIPTIONAL REGULATOR, MARR"/>
    <property type="match status" value="1"/>
</dbReference>
<dbReference type="SUPFAM" id="SSF46785">
    <property type="entry name" value="Winged helix' DNA-binding domain"/>
    <property type="match status" value="1"/>
</dbReference>
<organism evidence="5 6">
    <name type="scientific">Klebsiella pneumoniae</name>
    <dbReference type="NCBI Taxonomy" id="573"/>
    <lineage>
        <taxon>Bacteria</taxon>
        <taxon>Pseudomonadati</taxon>
        <taxon>Pseudomonadota</taxon>
        <taxon>Gammaproteobacteria</taxon>
        <taxon>Enterobacterales</taxon>
        <taxon>Enterobacteriaceae</taxon>
        <taxon>Klebsiella/Raoultella group</taxon>
        <taxon>Klebsiella</taxon>
        <taxon>Klebsiella pneumoniae complex</taxon>
    </lineage>
</organism>
<dbReference type="GO" id="GO:0003700">
    <property type="term" value="F:DNA-binding transcription factor activity"/>
    <property type="evidence" value="ECO:0007669"/>
    <property type="project" value="InterPro"/>
</dbReference>
<dbReference type="Gene3D" id="1.10.10.10">
    <property type="entry name" value="Winged helix-like DNA-binding domain superfamily/Winged helix DNA-binding domain"/>
    <property type="match status" value="1"/>
</dbReference>
<dbReference type="AlphaFoldDB" id="A0AB74GT43"/>
<keyword evidence="3" id="KW-0804">Transcription</keyword>
<dbReference type="InterPro" id="IPR036388">
    <property type="entry name" value="WH-like_DNA-bd_sf"/>
</dbReference>
<dbReference type="PRINTS" id="PR00598">
    <property type="entry name" value="HTHMARR"/>
</dbReference>
<dbReference type="Proteomes" id="UP000254141">
    <property type="component" value="Unassembled WGS sequence"/>
</dbReference>
<dbReference type="SMART" id="SM00347">
    <property type="entry name" value="HTH_MARR"/>
    <property type="match status" value="1"/>
</dbReference>
<accession>A0AB74GT43</accession>
<keyword evidence="1" id="KW-0805">Transcription regulation</keyword>
<feature type="domain" description="HTH marR-type" evidence="4">
    <location>
        <begin position="14"/>
        <end position="146"/>
    </location>
</feature>
<sequence>MQDAHNDYDITDFHGALLDIISVMNQPLRDEQILQAAGIQLEQMLFPLLVAVGRHGPVGVVELADHLGRDYTTVSRQVKKLEAQGLACKQPNRHDRRISEVTLSASGQQMIDSIAVARRRLMNQVLAQWPEEEVQALFRLTRKYADSFAEIIAAWRDARRLMVRRFWSLPSGSGRRLSARRAWSAAHRGGVR</sequence>
<keyword evidence="2" id="KW-0238">DNA-binding</keyword>
<dbReference type="PROSITE" id="PS50995">
    <property type="entry name" value="HTH_MARR_2"/>
    <property type="match status" value="1"/>
</dbReference>
<dbReference type="InterPro" id="IPR011991">
    <property type="entry name" value="ArsR-like_HTH"/>
</dbReference>
<evidence type="ECO:0000313" key="5">
    <source>
        <dbReference type="EMBL" id="STU51626.1"/>
    </source>
</evidence>